<dbReference type="EMBL" id="FZOG01000002">
    <property type="protein sequence ID" value="SNS18381.1"/>
    <property type="molecule type" value="Genomic_DNA"/>
</dbReference>
<feature type="signal peptide" evidence="1">
    <location>
        <begin position="1"/>
        <end position="21"/>
    </location>
</feature>
<sequence length="119" mass="12877">MKWSKYILTFSLALICSTGFAEQKASAVVVTGNDWLSSSSSERHAFMIGVTNMLIAEAAYAKKHGLEAPPMGAQIANGVTGLKLPDIEARITNWYQANPTQQSVPVMGVLWQAVVKAKH</sequence>
<dbReference type="RefSeq" id="WP_010486636.1">
    <property type="nucleotide sequence ID" value="NZ_FZOG01000002.1"/>
</dbReference>
<name>A0A239CFD7_9PSED</name>
<dbReference type="AlphaFoldDB" id="A0A239CFD7"/>
<evidence type="ECO:0000313" key="3">
    <source>
        <dbReference type="Proteomes" id="UP000242915"/>
    </source>
</evidence>
<evidence type="ECO:0000313" key="2">
    <source>
        <dbReference type="EMBL" id="SNS18381.1"/>
    </source>
</evidence>
<accession>A0A239CFD7</accession>
<reference evidence="3" key="1">
    <citation type="submission" date="2017-06" db="EMBL/GenBank/DDBJ databases">
        <authorList>
            <person name="Varghese N."/>
            <person name="Submissions S."/>
        </authorList>
    </citation>
    <scope>NUCLEOTIDE SEQUENCE [LARGE SCALE GENOMIC DNA]</scope>
    <source>
        <strain evidence="3">CIP 108523</strain>
    </source>
</reference>
<keyword evidence="1" id="KW-0732">Signal</keyword>
<proteinExistence type="predicted"/>
<protein>
    <submittedName>
        <fullName evidence="2">Uncharacterized protein</fullName>
    </submittedName>
</protein>
<keyword evidence="3" id="KW-1185">Reference proteome</keyword>
<dbReference type="Proteomes" id="UP000242915">
    <property type="component" value="Unassembled WGS sequence"/>
</dbReference>
<gene>
    <name evidence="2" type="ORF">SAMN05216255_1657</name>
</gene>
<organism evidence="2 3">
    <name type="scientific">Pseudomonas segetis</name>
    <dbReference type="NCBI Taxonomy" id="298908"/>
    <lineage>
        <taxon>Bacteria</taxon>
        <taxon>Pseudomonadati</taxon>
        <taxon>Pseudomonadota</taxon>
        <taxon>Gammaproteobacteria</taxon>
        <taxon>Pseudomonadales</taxon>
        <taxon>Pseudomonadaceae</taxon>
        <taxon>Pseudomonas</taxon>
    </lineage>
</organism>
<feature type="chain" id="PRO_5011236151" evidence="1">
    <location>
        <begin position="22"/>
        <end position="119"/>
    </location>
</feature>
<evidence type="ECO:0000256" key="1">
    <source>
        <dbReference type="SAM" id="SignalP"/>
    </source>
</evidence>